<dbReference type="Pfam" id="PF03167">
    <property type="entry name" value="UDG"/>
    <property type="match status" value="1"/>
</dbReference>
<evidence type="ECO:0000256" key="11">
    <source>
        <dbReference type="ARBA" id="ARBA00023204"/>
    </source>
</evidence>
<reference evidence="14 15" key="1">
    <citation type="journal article" date="2020" name="Microorganisms">
        <title>Osmotic Adaptation and Compatible Solute Biosynthesis of Phototrophic Bacteria as Revealed from Genome Analyses.</title>
        <authorList>
            <person name="Imhoff J.F."/>
            <person name="Rahn T."/>
            <person name="Kunzel S."/>
            <person name="Keller A."/>
            <person name="Neulinger S.C."/>
        </authorList>
    </citation>
    <scope>NUCLEOTIDE SEQUENCE [LARGE SCALE GENOMIC DNA]</scope>
    <source>
        <strain evidence="14 15">DSM 9895</strain>
    </source>
</reference>
<keyword evidence="7" id="KW-0227">DNA damage</keyword>
<dbReference type="InterPro" id="IPR005122">
    <property type="entry name" value="Uracil-DNA_glycosylase-like"/>
</dbReference>
<keyword evidence="15" id="KW-1185">Reference proteome</keyword>
<protein>
    <recommendedName>
        <fullName evidence="4">Type-4 uracil-DNA glycosylase</fullName>
        <ecNumber evidence="3">3.2.2.27</ecNumber>
    </recommendedName>
</protein>
<feature type="region of interest" description="Disordered" evidence="12">
    <location>
        <begin position="58"/>
        <end position="137"/>
    </location>
</feature>
<evidence type="ECO:0000259" key="13">
    <source>
        <dbReference type="SMART" id="SM00986"/>
    </source>
</evidence>
<dbReference type="SMART" id="SM00987">
    <property type="entry name" value="UreE_C"/>
    <property type="match status" value="1"/>
</dbReference>
<dbReference type="Proteomes" id="UP001296873">
    <property type="component" value="Unassembled WGS sequence"/>
</dbReference>
<name>A0ABS1DMM7_9PROT</name>
<dbReference type="PANTHER" id="PTHR33693:SF1">
    <property type="entry name" value="TYPE-4 URACIL-DNA GLYCOSYLASE"/>
    <property type="match status" value="1"/>
</dbReference>
<feature type="compositionally biased region" description="Low complexity" evidence="12">
    <location>
        <begin position="9"/>
        <end position="32"/>
    </location>
</feature>
<dbReference type="InterPro" id="IPR051536">
    <property type="entry name" value="UDG_Type-4/5"/>
</dbReference>
<dbReference type="RefSeq" id="WP_200343189.1">
    <property type="nucleotide sequence ID" value="NZ_NRRL01000113.1"/>
</dbReference>
<evidence type="ECO:0000256" key="8">
    <source>
        <dbReference type="ARBA" id="ARBA00022801"/>
    </source>
</evidence>
<keyword evidence="6" id="KW-0479">Metal-binding</keyword>
<dbReference type="InterPro" id="IPR036895">
    <property type="entry name" value="Uracil-DNA_glycosylase-like_sf"/>
</dbReference>
<keyword evidence="11" id="KW-0234">DNA repair</keyword>
<feature type="compositionally biased region" description="Low complexity" evidence="12">
    <location>
        <begin position="59"/>
        <end position="70"/>
    </location>
</feature>
<feature type="domain" description="Uracil-DNA glycosylase-like" evidence="13">
    <location>
        <begin position="184"/>
        <end position="337"/>
    </location>
</feature>
<evidence type="ECO:0000256" key="4">
    <source>
        <dbReference type="ARBA" id="ARBA00019403"/>
    </source>
</evidence>
<dbReference type="Gene3D" id="3.40.470.10">
    <property type="entry name" value="Uracil-DNA glycosylase-like domain"/>
    <property type="match status" value="1"/>
</dbReference>
<evidence type="ECO:0000256" key="7">
    <source>
        <dbReference type="ARBA" id="ARBA00022763"/>
    </source>
</evidence>
<evidence type="ECO:0000313" key="14">
    <source>
        <dbReference type="EMBL" id="MBK1670743.1"/>
    </source>
</evidence>
<evidence type="ECO:0000256" key="6">
    <source>
        <dbReference type="ARBA" id="ARBA00022723"/>
    </source>
</evidence>
<gene>
    <name evidence="14" type="ORF">CKO28_22240</name>
</gene>
<keyword evidence="9" id="KW-0408">Iron</keyword>
<dbReference type="CDD" id="cd10030">
    <property type="entry name" value="UDG-F4_TTUDGA_SPO1dp_like"/>
    <property type="match status" value="1"/>
</dbReference>
<evidence type="ECO:0000256" key="12">
    <source>
        <dbReference type="SAM" id="MobiDB-lite"/>
    </source>
</evidence>
<dbReference type="EC" id="3.2.2.27" evidence="3"/>
<comment type="similarity">
    <text evidence="2">Belongs to the uracil-DNA glycosylase (UDG) superfamily. Type 4 (UDGa) family.</text>
</comment>
<evidence type="ECO:0000256" key="1">
    <source>
        <dbReference type="ARBA" id="ARBA00001400"/>
    </source>
</evidence>
<evidence type="ECO:0000256" key="10">
    <source>
        <dbReference type="ARBA" id="ARBA00023014"/>
    </source>
</evidence>
<feature type="compositionally biased region" description="Polar residues" evidence="12">
    <location>
        <begin position="81"/>
        <end position="91"/>
    </location>
</feature>
<evidence type="ECO:0000256" key="2">
    <source>
        <dbReference type="ARBA" id="ARBA00006521"/>
    </source>
</evidence>
<dbReference type="SUPFAM" id="SSF52141">
    <property type="entry name" value="Uracil-DNA glycosylase-like"/>
    <property type="match status" value="1"/>
</dbReference>
<dbReference type="NCBIfam" id="TIGR00758">
    <property type="entry name" value="UDG_fam4"/>
    <property type="match status" value="1"/>
</dbReference>
<comment type="caution">
    <text evidence="14">The sequence shown here is derived from an EMBL/GenBank/DDBJ whole genome shotgun (WGS) entry which is preliminary data.</text>
</comment>
<feature type="region of interest" description="Disordered" evidence="12">
    <location>
        <begin position="1"/>
        <end position="32"/>
    </location>
</feature>
<evidence type="ECO:0000256" key="3">
    <source>
        <dbReference type="ARBA" id="ARBA00012030"/>
    </source>
</evidence>
<dbReference type="EMBL" id="NRRL01000113">
    <property type="protein sequence ID" value="MBK1670743.1"/>
    <property type="molecule type" value="Genomic_DNA"/>
</dbReference>
<comment type="catalytic activity">
    <reaction evidence="1">
        <text>Hydrolyzes single-stranded DNA or mismatched double-stranded DNA and polynucleotides, releasing free uracil.</text>
        <dbReference type="EC" id="3.2.2.27"/>
    </reaction>
</comment>
<keyword evidence="8" id="KW-0378">Hydrolase</keyword>
<proteinExistence type="inferred from homology"/>
<dbReference type="SMART" id="SM00986">
    <property type="entry name" value="UDG"/>
    <property type="match status" value="1"/>
</dbReference>
<evidence type="ECO:0000256" key="9">
    <source>
        <dbReference type="ARBA" id="ARBA00023004"/>
    </source>
</evidence>
<dbReference type="PANTHER" id="PTHR33693">
    <property type="entry name" value="TYPE-5 URACIL-DNA GLYCOSYLASE"/>
    <property type="match status" value="1"/>
</dbReference>
<keyword evidence="5" id="KW-0004">4Fe-4S</keyword>
<organism evidence="14 15">
    <name type="scientific">Rhodovibrio sodomensis</name>
    <dbReference type="NCBI Taxonomy" id="1088"/>
    <lineage>
        <taxon>Bacteria</taxon>
        <taxon>Pseudomonadati</taxon>
        <taxon>Pseudomonadota</taxon>
        <taxon>Alphaproteobacteria</taxon>
        <taxon>Rhodospirillales</taxon>
        <taxon>Rhodovibrionaceae</taxon>
        <taxon>Rhodovibrio</taxon>
    </lineage>
</organism>
<keyword evidence="10" id="KW-0411">Iron-sulfur</keyword>
<evidence type="ECO:0000256" key="5">
    <source>
        <dbReference type="ARBA" id="ARBA00022485"/>
    </source>
</evidence>
<sequence>MSQPPNDTDPPANGGPAAPAQPHASASDPRAAARAALDWLIVAGADEAIGDAPVDRYAAAKAAKAARAARSMPATAPSRPETPTVSAQETPRQPAAPAAPDRETRQPAGHGAPEHTPQAGTAGRRSGEMPPIWRPKGGELKTAEQTLASARKLAAQATTLGALRDALASYDGCALKQTATNLVFADGAPEARVMIVGEAPGADEDRQGKPFVGVSGQLLDRMLSWIGFSRADNVYISNVLFWRPPGNRTPTAAEVAACLPFVERHIALKQPDYLILSGGSSAKTLLGKTEGVLKLRGRWFSYQNPEMPTPVPALVTLHPAYLLRQPAAKRQAWRDLLSFKTAFDAGTDPTI</sequence>
<evidence type="ECO:0000313" key="15">
    <source>
        <dbReference type="Proteomes" id="UP001296873"/>
    </source>
</evidence>
<accession>A0ABS1DMM7</accession>
<dbReference type="InterPro" id="IPR005273">
    <property type="entry name" value="Ura-DNA_glyco_family4"/>
</dbReference>